<keyword evidence="2" id="KW-1185">Reference proteome</keyword>
<dbReference type="EMBL" id="CABIJS010000166">
    <property type="protein sequence ID" value="VUZ45177.1"/>
    <property type="molecule type" value="Genomic_DNA"/>
</dbReference>
<evidence type="ECO:0000313" key="1">
    <source>
        <dbReference type="EMBL" id="VUZ45177.1"/>
    </source>
</evidence>
<dbReference type="Proteomes" id="UP000321570">
    <property type="component" value="Unassembled WGS sequence"/>
</dbReference>
<organism evidence="1 2">
    <name type="scientific">Hymenolepis diminuta</name>
    <name type="common">Rat tapeworm</name>
    <dbReference type="NCBI Taxonomy" id="6216"/>
    <lineage>
        <taxon>Eukaryota</taxon>
        <taxon>Metazoa</taxon>
        <taxon>Spiralia</taxon>
        <taxon>Lophotrochozoa</taxon>
        <taxon>Platyhelminthes</taxon>
        <taxon>Cestoda</taxon>
        <taxon>Eucestoda</taxon>
        <taxon>Cyclophyllidea</taxon>
        <taxon>Hymenolepididae</taxon>
        <taxon>Hymenolepis</taxon>
    </lineage>
</organism>
<accession>A0A564YD22</accession>
<protein>
    <submittedName>
        <fullName evidence="1">Uncharacterized protein</fullName>
    </submittedName>
</protein>
<evidence type="ECO:0000313" key="2">
    <source>
        <dbReference type="Proteomes" id="UP000321570"/>
    </source>
</evidence>
<proteinExistence type="predicted"/>
<name>A0A564YD22_HYMDI</name>
<reference evidence="1 2" key="1">
    <citation type="submission" date="2019-07" db="EMBL/GenBank/DDBJ databases">
        <authorList>
            <person name="Jastrzebski P J."/>
            <person name="Paukszto L."/>
            <person name="Jastrzebski P J."/>
        </authorList>
    </citation>
    <scope>NUCLEOTIDE SEQUENCE [LARGE SCALE GENOMIC DNA]</scope>
    <source>
        <strain evidence="1 2">WMS-il1</strain>
    </source>
</reference>
<gene>
    <name evidence="1" type="ORF">WMSIL1_LOCUS5389</name>
</gene>
<sequence length="57" mass="6311">MLCRGLTQVTQIKLALFSRQKQHTLVGADSYTSCSSPLFLSTLLSLSSSLCYSLWLL</sequence>
<dbReference type="AlphaFoldDB" id="A0A564YD22"/>